<evidence type="ECO:0000313" key="6">
    <source>
        <dbReference type="EMBL" id="EGV65652.1"/>
    </source>
</evidence>
<dbReference type="HOGENOM" id="CLU_001265_1_2_1"/>
<dbReference type="eggNOG" id="KOG2504">
    <property type="taxonomic scope" value="Eukaryota"/>
</dbReference>
<feature type="transmembrane region" description="Helical" evidence="4">
    <location>
        <begin position="332"/>
        <end position="351"/>
    </location>
</feature>
<protein>
    <recommendedName>
        <fullName evidence="5">Major facilitator superfamily (MFS) profile domain-containing protein</fullName>
    </recommendedName>
</protein>
<accession>G3AXM5</accession>
<evidence type="ECO:0000256" key="1">
    <source>
        <dbReference type="ARBA" id="ARBA00004141"/>
    </source>
</evidence>
<feature type="compositionally biased region" description="Polar residues" evidence="3">
    <location>
        <begin position="1"/>
        <end position="13"/>
    </location>
</feature>
<feature type="transmembrane region" description="Helical" evidence="4">
    <location>
        <begin position="390"/>
        <end position="406"/>
    </location>
</feature>
<feature type="transmembrane region" description="Helical" evidence="4">
    <location>
        <begin position="245"/>
        <end position="264"/>
    </location>
</feature>
<dbReference type="PROSITE" id="PS50850">
    <property type="entry name" value="MFS"/>
    <property type="match status" value="1"/>
</dbReference>
<keyword evidence="7" id="KW-1185">Reference proteome</keyword>
<gene>
    <name evidence="6" type="ORF">CANTEDRAFT_118113</name>
</gene>
<feature type="transmembrane region" description="Helical" evidence="4">
    <location>
        <begin position="128"/>
        <end position="150"/>
    </location>
</feature>
<feature type="transmembrane region" description="Helical" evidence="4">
    <location>
        <begin position="426"/>
        <end position="449"/>
    </location>
</feature>
<dbReference type="InterPro" id="IPR050327">
    <property type="entry name" value="Proton-linked_MCT"/>
</dbReference>
<dbReference type="PANTHER" id="PTHR11360:SF177">
    <property type="entry name" value="RIBOFLAVIN TRANSPORTER MCH5"/>
    <property type="match status" value="1"/>
</dbReference>
<feature type="transmembrane region" description="Helical" evidence="4">
    <location>
        <begin position="298"/>
        <end position="320"/>
    </location>
</feature>
<dbReference type="InterPro" id="IPR036259">
    <property type="entry name" value="MFS_trans_sf"/>
</dbReference>
<feature type="transmembrane region" description="Helical" evidence="4">
    <location>
        <begin position="461"/>
        <end position="483"/>
    </location>
</feature>
<evidence type="ECO:0000256" key="2">
    <source>
        <dbReference type="ARBA" id="ARBA00006727"/>
    </source>
</evidence>
<dbReference type="InterPro" id="IPR020846">
    <property type="entry name" value="MFS_dom"/>
</dbReference>
<feature type="compositionally biased region" description="Pro residues" evidence="3">
    <location>
        <begin position="19"/>
        <end position="35"/>
    </location>
</feature>
<dbReference type="GO" id="GO:0022857">
    <property type="term" value="F:transmembrane transporter activity"/>
    <property type="evidence" value="ECO:0007669"/>
    <property type="project" value="InterPro"/>
</dbReference>
<dbReference type="AlphaFoldDB" id="G3AXM5"/>
<comment type="subcellular location">
    <subcellularLocation>
        <location evidence="1">Membrane</location>
        <topology evidence="1">Multi-pass membrane protein</topology>
    </subcellularLocation>
</comment>
<proteinExistence type="inferred from homology"/>
<evidence type="ECO:0000313" key="7">
    <source>
        <dbReference type="Proteomes" id="UP000000707"/>
    </source>
</evidence>
<keyword evidence="4" id="KW-0472">Membrane</keyword>
<dbReference type="Pfam" id="PF07690">
    <property type="entry name" value="MFS_1"/>
    <property type="match status" value="1"/>
</dbReference>
<feature type="region of interest" description="Disordered" evidence="3">
    <location>
        <begin position="1"/>
        <end position="78"/>
    </location>
</feature>
<dbReference type="InterPro" id="IPR011701">
    <property type="entry name" value="MFS"/>
</dbReference>
<organism evidence="7">
    <name type="scientific">Candida tenuis (strain ATCC 10573 / BCRC 21748 / CBS 615 / JCM 9827 / NBRC 10315 / NRRL Y-1498 / VKM Y-70)</name>
    <name type="common">Yeast</name>
    <name type="synonym">Yamadazyma tenuis</name>
    <dbReference type="NCBI Taxonomy" id="590646"/>
    <lineage>
        <taxon>Eukaryota</taxon>
        <taxon>Fungi</taxon>
        <taxon>Dikarya</taxon>
        <taxon>Ascomycota</taxon>
        <taxon>Saccharomycotina</taxon>
        <taxon>Pichiomycetes</taxon>
        <taxon>Debaryomycetaceae</taxon>
        <taxon>Yamadazyma</taxon>
    </lineage>
</organism>
<feature type="transmembrane region" description="Helical" evidence="4">
    <location>
        <begin position="363"/>
        <end position="384"/>
    </location>
</feature>
<comment type="similarity">
    <text evidence="2">Belongs to the major facilitator superfamily. Monocarboxylate porter (TC 2.A.1.13) family.</text>
</comment>
<dbReference type="PANTHER" id="PTHR11360">
    <property type="entry name" value="MONOCARBOXYLATE TRANSPORTER"/>
    <property type="match status" value="1"/>
</dbReference>
<dbReference type="EMBL" id="GL996512">
    <property type="protein sequence ID" value="EGV65652.1"/>
    <property type="molecule type" value="Genomic_DNA"/>
</dbReference>
<dbReference type="GO" id="GO:0032218">
    <property type="term" value="P:riboflavin transport"/>
    <property type="evidence" value="ECO:0007669"/>
    <property type="project" value="TreeGrafter"/>
</dbReference>
<feature type="transmembrane region" description="Helical" evidence="4">
    <location>
        <begin position="182"/>
        <end position="204"/>
    </location>
</feature>
<dbReference type="GO" id="GO:0016020">
    <property type="term" value="C:membrane"/>
    <property type="evidence" value="ECO:0007669"/>
    <property type="project" value="UniProtKB-SubCell"/>
</dbReference>
<evidence type="ECO:0000259" key="5">
    <source>
        <dbReference type="PROSITE" id="PS50850"/>
    </source>
</evidence>
<name>G3AXM5_CANTC</name>
<dbReference type="Proteomes" id="UP000000707">
    <property type="component" value="Unassembled WGS sequence"/>
</dbReference>
<feature type="domain" description="Major facilitator superfamily (MFS) profile" evidence="5">
    <location>
        <begin position="86"/>
        <end position="484"/>
    </location>
</feature>
<feature type="transmembrane region" description="Helical" evidence="4">
    <location>
        <begin position="157"/>
        <end position="176"/>
    </location>
</feature>
<feature type="transmembrane region" description="Helical" evidence="4">
    <location>
        <begin position="87"/>
        <end position="108"/>
    </location>
</feature>
<reference evidence="6 7" key="1">
    <citation type="journal article" date="2011" name="Proc. Natl. Acad. Sci. U.S.A.">
        <title>Comparative genomics of xylose-fermenting fungi for enhanced biofuel production.</title>
        <authorList>
            <person name="Wohlbach D.J."/>
            <person name="Kuo A."/>
            <person name="Sato T.K."/>
            <person name="Potts K.M."/>
            <person name="Salamov A.A."/>
            <person name="LaButti K.M."/>
            <person name="Sun H."/>
            <person name="Clum A."/>
            <person name="Pangilinan J.L."/>
            <person name="Lindquist E.A."/>
            <person name="Lucas S."/>
            <person name="Lapidus A."/>
            <person name="Jin M."/>
            <person name="Gunawan C."/>
            <person name="Balan V."/>
            <person name="Dale B.E."/>
            <person name="Jeffries T.W."/>
            <person name="Zinkel R."/>
            <person name="Barry K.W."/>
            <person name="Grigoriev I.V."/>
            <person name="Gasch A.P."/>
        </authorList>
    </citation>
    <scope>NUCLEOTIDE SEQUENCE [LARGE SCALE GENOMIC DNA]</scope>
    <source>
        <strain evidence="7">ATCC 10573 / BCRC 21748 / CBS 615 / JCM 9827 / NBRC 10315 / NRRL Y-1498 / VKM Y-70</strain>
    </source>
</reference>
<keyword evidence="4" id="KW-0812">Transmembrane</keyword>
<feature type="transmembrane region" description="Helical" evidence="4">
    <location>
        <begin position="216"/>
        <end position="239"/>
    </location>
</feature>
<evidence type="ECO:0000256" key="4">
    <source>
        <dbReference type="SAM" id="Phobius"/>
    </source>
</evidence>
<keyword evidence="4" id="KW-1133">Transmembrane helix</keyword>
<dbReference type="Gene3D" id="1.20.1250.20">
    <property type="entry name" value="MFS general substrate transporter like domains"/>
    <property type="match status" value="2"/>
</dbReference>
<dbReference type="SUPFAM" id="SSF103473">
    <property type="entry name" value="MFS general substrate transporter"/>
    <property type="match status" value="1"/>
</dbReference>
<feature type="compositionally biased region" description="Basic and acidic residues" evidence="3">
    <location>
        <begin position="51"/>
        <end position="60"/>
    </location>
</feature>
<evidence type="ECO:0000256" key="3">
    <source>
        <dbReference type="SAM" id="MobiDB-lite"/>
    </source>
</evidence>
<sequence>MTRYQNSSVSQQFSAEPLAPAPAPAPAPTPTPAPASPARDYNSLSKVSENGGEKIKHDNHEQDEDQETVRSVQDQEPPYYPDGGRQAYLSLLGCFLSLTATIGLTNANGTIENYVADKILYKLSASDISWIFSVFNLTSFGAIIFLGPLYVQIGVRAMFIISWVLFGVGLMCFSVSRELYQFILSYFVCGMGLSFSFTASINTVTQWFNKRRSTAVGVMYIGSGIGGIVIPIVLKALFAAVGFGWAIRILAFIALMIMAISVLLTTDRRKELGLDHSGNPIIGAIKGVDFSRVKEPLYLVYLVACIGNSGPFFLTLNYLVSYATANGWDEGLAYYLPVAYNAASILGRVIGGYLSDRYGRFNIFICANAIAAIAVFVCWIPPTIGHSKGGLFAFAVIGGFTSGSYFQSSPTCLAQISDPKRFSAQFGAFSCVIAIFNFAFLPIGGAIISAGGGGGPGYDKFVILVAVLQFLGLAFSIITRVMLEGFRLTAV</sequence>
<dbReference type="OrthoDB" id="6509908at2759"/>